<keyword evidence="2" id="KW-1185">Reference proteome</keyword>
<proteinExistence type="predicted"/>
<name>A0A4Q1KGX6_9SPHN</name>
<dbReference type="AlphaFoldDB" id="A0A4Q1KGX6"/>
<protein>
    <submittedName>
        <fullName evidence="1">Uncharacterized protein</fullName>
    </submittedName>
</protein>
<organism evidence="1 2">
    <name type="scientific">Sphingobium fluviale</name>
    <dbReference type="NCBI Taxonomy" id="2506423"/>
    <lineage>
        <taxon>Bacteria</taxon>
        <taxon>Pseudomonadati</taxon>
        <taxon>Pseudomonadota</taxon>
        <taxon>Alphaproteobacteria</taxon>
        <taxon>Sphingomonadales</taxon>
        <taxon>Sphingomonadaceae</taxon>
        <taxon>Sphingobium</taxon>
    </lineage>
</organism>
<evidence type="ECO:0000313" key="1">
    <source>
        <dbReference type="EMBL" id="RXR28968.1"/>
    </source>
</evidence>
<comment type="caution">
    <text evidence="1">The sequence shown here is derived from an EMBL/GenBank/DDBJ whole genome shotgun (WGS) entry which is preliminary data.</text>
</comment>
<dbReference type="EMBL" id="SBKP01000006">
    <property type="protein sequence ID" value="RXR28968.1"/>
    <property type="molecule type" value="Genomic_DNA"/>
</dbReference>
<evidence type="ECO:0000313" key="2">
    <source>
        <dbReference type="Proteomes" id="UP000290958"/>
    </source>
</evidence>
<sequence>MARYSYHFRSTAGSWGEVTPHTYVLVSDVYPTTRNGMTFGKIGTISSSSAYTAPNHSRLSGSIAATAGGAAWRIDLLDGPGTYRMYLAVGRLVGSSTTGLKILKNSDGTDLIPPIGNASIAANQVKDATGAAMSAAAWLQSNVSATGTAQAGGVDTITLASGASAVDDYCVGRTVLLTSGTGSGQYKEIIDYNGTTKVATVRGNWTTPPDATTGYSICDGGGAYVEFTTTETAIKFQAAASRMDLAAIELEYIVTPLVDAVISEEYGAGTLSTIYAKEPAGKKIGKISSTVGAQNFSVIGAAATYLTVAMIDGAPWLVATSTPMPDNFASLCPSITIRQTTTAETRDTVITTPTVVAAPTKPTTGRLALLTTRTWLRRERIRAVTRGQSWAGYQGQTIDPARDFTANSPAQFKSVYQAITPDGTSWYRIRLQNGTWTGIYDVSGYKDFGTGGLLVEPDVGHDPIVAAQWDNLVGRGIHWRNSILVPLGNYCFNGTLAFTASSYARILIEGNRIGHMFVPGEVQSNFANWNTFALYRFYEEITIRNNMIWGLNFVGLLSGGRITAIRDNDFIMWPIADLLRTSRGVPLQVPRGVFADDETWIDTSGNRLINNPDTFAGRLAENINHGDKVQIGRAGDGYLYPYSAYPNGNTSSSWTISPQTRCLNKEEKKIYKVVARAAVPGYAAGVAVGGQGNPGPSGGAAAGDIVDGGVTWRYEIDYYHEGPINLLMEDEFGNDDGLTYSTDASIANVIAPSHQLIIASSAGMLCPIEAVVINCIYANGAGRGLDAGYDGIAHVELTSLVGPAERPITQGVAVTLSNPYIDAGTVRAFNNVIGHSTQVAIPGGANLQGGGDTNPGKGGIAHQGNIVVDFTNTTANGRRPTDLLTGPFTQRSDGSYGFALVEDGAYPIDVVISDLAKIMHPLSGDAGGRATEYHTVTIQDSAGGSITRALTITP</sequence>
<dbReference type="RefSeq" id="WP_129404032.1">
    <property type="nucleotide sequence ID" value="NZ_SBKP01000006.1"/>
</dbReference>
<gene>
    <name evidence="1" type="ORF">EQG66_07775</name>
</gene>
<dbReference type="OrthoDB" id="7542335at2"/>
<dbReference type="Proteomes" id="UP000290958">
    <property type="component" value="Unassembled WGS sequence"/>
</dbReference>
<reference evidence="2" key="1">
    <citation type="submission" date="2019-01" db="EMBL/GenBank/DDBJ databases">
        <title>Cytophagaceae bacterium strain CAR-16.</title>
        <authorList>
            <person name="Chen W.-M."/>
        </authorList>
    </citation>
    <scope>NUCLEOTIDE SEQUENCE [LARGE SCALE GENOMIC DNA]</scope>
    <source>
        <strain evidence="2">CHR27</strain>
    </source>
</reference>
<accession>A0A4Q1KGX6</accession>